<dbReference type="InterPro" id="IPR026893">
    <property type="entry name" value="Tyr/Ser_Pase_IphP-type"/>
</dbReference>
<dbReference type="PROSITE" id="PS00383">
    <property type="entry name" value="TYR_PHOSPHATASE_1"/>
    <property type="match status" value="1"/>
</dbReference>
<keyword evidence="3" id="KW-1185">Reference proteome</keyword>
<comment type="similarity">
    <text evidence="1">Belongs to the protein-tyrosine phosphatase family.</text>
</comment>
<gene>
    <name evidence="2" type="ORF">PCC79_15025</name>
</gene>
<dbReference type="RefSeq" id="WP_342372308.1">
    <property type="nucleotide sequence ID" value="NZ_CP115965.1"/>
</dbReference>
<dbReference type="InterPro" id="IPR029021">
    <property type="entry name" value="Prot-tyrosine_phosphatase-like"/>
</dbReference>
<dbReference type="EMBL" id="CP115965">
    <property type="protein sequence ID" value="WZW98183.1"/>
    <property type="molecule type" value="Genomic_DNA"/>
</dbReference>
<evidence type="ECO:0000313" key="2">
    <source>
        <dbReference type="EMBL" id="WZW98183.1"/>
    </source>
</evidence>
<dbReference type="Pfam" id="PF13350">
    <property type="entry name" value="Y_phosphatase3"/>
    <property type="match status" value="1"/>
</dbReference>
<accession>A0ABZ3C5Y4</accession>
<proteinExistence type="inferred from homology"/>
<dbReference type="SUPFAM" id="SSF52799">
    <property type="entry name" value="(Phosphotyrosine protein) phosphatases II"/>
    <property type="match status" value="1"/>
</dbReference>
<sequence>MTLRVDGLLNLRDLGGMPTGTGATVQPGRLWRSENQTLLTPAALDALVEQGLSDVIDLRTDFEVNGSPSPFAERAGVAYHHLSYFPTAADDDADVLDQALPWVDNELKVTPVTGNEHADGYLMFLAMRPDSVIAALRAIAGAEGAALVHCAVGRDRTGFTVALALALVGVADDVIAADYARTADAIVDVIANLWKDPTYEAEAGGRIDPDAVRPTPEPMLAILDHLTRTHGSVRAALTPLGWTDADQAALERHLLDA</sequence>
<reference evidence="2 3" key="1">
    <citation type="journal article" date="2023" name="Environ Microbiome">
        <title>A coral-associated actinobacterium mitigates coral bleaching under heat stress.</title>
        <authorList>
            <person name="Li J."/>
            <person name="Zou Y."/>
            <person name="Li Q."/>
            <person name="Zhang J."/>
            <person name="Bourne D.G."/>
            <person name="Lyu Y."/>
            <person name="Liu C."/>
            <person name="Zhang S."/>
        </authorList>
    </citation>
    <scope>NUCLEOTIDE SEQUENCE [LARGE SCALE GENOMIC DNA]</scope>
    <source>
        <strain evidence="2 3">SCSIO 13291</strain>
    </source>
</reference>
<dbReference type="PANTHER" id="PTHR31126:SF1">
    <property type="entry name" value="TYROSINE SPECIFIC PROTEIN PHOSPHATASES DOMAIN-CONTAINING PROTEIN"/>
    <property type="match status" value="1"/>
</dbReference>
<organism evidence="2 3">
    <name type="scientific">Propioniciclava soli</name>
    <dbReference type="NCBI Taxonomy" id="2775081"/>
    <lineage>
        <taxon>Bacteria</taxon>
        <taxon>Bacillati</taxon>
        <taxon>Actinomycetota</taxon>
        <taxon>Actinomycetes</taxon>
        <taxon>Propionibacteriales</taxon>
        <taxon>Propionibacteriaceae</taxon>
        <taxon>Propioniciclava</taxon>
    </lineage>
</organism>
<dbReference type="Proteomes" id="UP001434337">
    <property type="component" value="Chromosome"/>
</dbReference>
<dbReference type="PANTHER" id="PTHR31126">
    <property type="entry name" value="TYROSINE-PROTEIN PHOSPHATASE"/>
    <property type="match status" value="1"/>
</dbReference>
<name>A0ABZ3C5Y4_9ACTN</name>
<dbReference type="InterPro" id="IPR016130">
    <property type="entry name" value="Tyr_Pase_AS"/>
</dbReference>
<dbReference type="Gene3D" id="3.90.190.10">
    <property type="entry name" value="Protein tyrosine phosphatase superfamily"/>
    <property type="match status" value="1"/>
</dbReference>
<evidence type="ECO:0000313" key="3">
    <source>
        <dbReference type="Proteomes" id="UP001434337"/>
    </source>
</evidence>
<protein>
    <submittedName>
        <fullName evidence="2">Tyrosine-protein phosphatase</fullName>
    </submittedName>
</protein>
<evidence type="ECO:0000256" key="1">
    <source>
        <dbReference type="ARBA" id="ARBA00009580"/>
    </source>
</evidence>